<organism evidence="1">
    <name type="scientific">marine sediment metagenome</name>
    <dbReference type="NCBI Taxonomy" id="412755"/>
    <lineage>
        <taxon>unclassified sequences</taxon>
        <taxon>metagenomes</taxon>
        <taxon>ecological metagenomes</taxon>
    </lineage>
</organism>
<reference evidence="1" key="1">
    <citation type="journal article" date="2015" name="Nature">
        <title>Complex archaea that bridge the gap between prokaryotes and eukaryotes.</title>
        <authorList>
            <person name="Spang A."/>
            <person name="Saw J.H."/>
            <person name="Jorgensen S.L."/>
            <person name="Zaremba-Niedzwiedzka K."/>
            <person name="Martijn J."/>
            <person name="Lind A.E."/>
            <person name="van Eijk R."/>
            <person name="Schleper C."/>
            <person name="Guy L."/>
            <person name="Ettema T.J."/>
        </authorList>
    </citation>
    <scope>NUCLEOTIDE SEQUENCE</scope>
</reference>
<name>A0A0F9N7R7_9ZZZZ</name>
<dbReference type="EMBL" id="LAZR01007510">
    <property type="protein sequence ID" value="KKM84810.1"/>
    <property type="molecule type" value="Genomic_DNA"/>
</dbReference>
<accession>A0A0F9N7R7</accession>
<evidence type="ECO:0000313" key="1">
    <source>
        <dbReference type="EMBL" id="KKM84810.1"/>
    </source>
</evidence>
<dbReference type="AlphaFoldDB" id="A0A0F9N7R7"/>
<sequence length="80" mass="9037">MADQHITNTVEVTTPGHVGPEQAKAIVTFRQQHPEYASGDLLIELAENKRPVTIRPQADPAFSVKYYMVEPVEEMKEETQ</sequence>
<comment type="caution">
    <text evidence="1">The sequence shown here is derived from an EMBL/GenBank/DDBJ whole genome shotgun (WGS) entry which is preliminary data.</text>
</comment>
<gene>
    <name evidence="1" type="ORF">LCGC14_1295510</name>
</gene>
<protein>
    <submittedName>
        <fullName evidence="1">Uncharacterized protein</fullName>
    </submittedName>
</protein>
<proteinExistence type="predicted"/>